<dbReference type="Pfam" id="PF00440">
    <property type="entry name" value="TetR_N"/>
    <property type="match status" value="1"/>
</dbReference>
<keyword evidence="7" id="KW-1185">Reference proteome</keyword>
<feature type="DNA-binding region" description="H-T-H motif" evidence="4">
    <location>
        <begin position="34"/>
        <end position="53"/>
    </location>
</feature>
<dbReference type="OrthoDB" id="135877at2157"/>
<dbReference type="InterPro" id="IPR001647">
    <property type="entry name" value="HTH_TetR"/>
</dbReference>
<name>A0A554N7W1_9EURY</name>
<dbReference type="PROSITE" id="PS50977">
    <property type="entry name" value="HTH_TETR_2"/>
    <property type="match status" value="1"/>
</dbReference>
<feature type="domain" description="HTH tetR-type" evidence="5">
    <location>
        <begin position="11"/>
        <end position="67"/>
    </location>
</feature>
<evidence type="ECO:0000313" key="6">
    <source>
        <dbReference type="EMBL" id="TSD13485.1"/>
    </source>
</evidence>
<dbReference type="RefSeq" id="WP_144262343.1">
    <property type="nucleotide sequence ID" value="NZ_QMDX01000007.1"/>
</dbReference>
<dbReference type="InterPro" id="IPR009057">
    <property type="entry name" value="Homeodomain-like_sf"/>
</dbReference>
<keyword evidence="1" id="KW-0805">Transcription regulation</keyword>
<accession>A0A554N7W1</accession>
<reference evidence="6 7" key="1">
    <citation type="submission" date="2018-06" db="EMBL/GenBank/DDBJ databases">
        <title>Natronomonas sp. F16-60 a new haloarchaeon isolated from a solar saltern of Isla Cristina, Huelva, Spain.</title>
        <authorList>
            <person name="Duran-Viseras A."/>
            <person name="Sanchez-Porro C."/>
            <person name="Ventosa A."/>
        </authorList>
    </citation>
    <scope>NUCLEOTIDE SEQUENCE [LARGE SCALE GENOMIC DNA]</scope>
    <source>
        <strain evidence="6 7">F16-60</strain>
    </source>
</reference>
<gene>
    <name evidence="6" type="ORF">DP107_11685</name>
</gene>
<dbReference type="InterPro" id="IPR050109">
    <property type="entry name" value="HTH-type_TetR-like_transc_reg"/>
</dbReference>
<comment type="caution">
    <text evidence="6">The sequence shown here is derived from an EMBL/GenBank/DDBJ whole genome shotgun (WGS) entry which is preliminary data.</text>
</comment>
<dbReference type="PANTHER" id="PTHR30055:SF234">
    <property type="entry name" value="HTH-TYPE TRANSCRIPTIONAL REGULATOR BETI"/>
    <property type="match status" value="1"/>
</dbReference>
<dbReference type="Gene3D" id="1.10.357.10">
    <property type="entry name" value="Tetracycline Repressor, domain 2"/>
    <property type="match status" value="1"/>
</dbReference>
<sequence>MKKSDIFAEVEGTRERILRAALSVLQERGYEGLSMAAIAEEAGIEKASIYHHYSNKDELLLPRFSTD</sequence>
<protein>
    <recommendedName>
        <fullName evidence="5">HTH tetR-type domain-containing protein</fullName>
    </recommendedName>
</protein>
<dbReference type="InParanoid" id="A0A554N7W1"/>
<dbReference type="GO" id="GO:0000976">
    <property type="term" value="F:transcription cis-regulatory region binding"/>
    <property type="evidence" value="ECO:0007669"/>
    <property type="project" value="TreeGrafter"/>
</dbReference>
<keyword evidence="3" id="KW-0804">Transcription</keyword>
<evidence type="ECO:0000256" key="2">
    <source>
        <dbReference type="ARBA" id="ARBA00023125"/>
    </source>
</evidence>
<evidence type="ECO:0000256" key="3">
    <source>
        <dbReference type="ARBA" id="ARBA00023163"/>
    </source>
</evidence>
<dbReference type="PRINTS" id="PR00455">
    <property type="entry name" value="HTHTETR"/>
</dbReference>
<dbReference type="EMBL" id="QMDX01000007">
    <property type="protein sequence ID" value="TSD13485.1"/>
    <property type="molecule type" value="Genomic_DNA"/>
</dbReference>
<dbReference type="GO" id="GO:0003700">
    <property type="term" value="F:DNA-binding transcription factor activity"/>
    <property type="evidence" value="ECO:0007669"/>
    <property type="project" value="TreeGrafter"/>
</dbReference>
<organism evidence="6 7">
    <name type="scientific">Haloglomus irregulare</name>
    <dbReference type="NCBI Taxonomy" id="2234134"/>
    <lineage>
        <taxon>Archaea</taxon>
        <taxon>Methanobacteriati</taxon>
        <taxon>Methanobacteriota</taxon>
        <taxon>Stenosarchaea group</taxon>
        <taxon>Halobacteria</taxon>
        <taxon>Halobacteriales</taxon>
        <taxon>Natronomonadaceae</taxon>
        <taxon>Haloglomus</taxon>
    </lineage>
</organism>
<dbReference type="AlphaFoldDB" id="A0A554N7W1"/>
<dbReference type="Proteomes" id="UP000319894">
    <property type="component" value="Unassembled WGS sequence"/>
</dbReference>
<evidence type="ECO:0000313" key="7">
    <source>
        <dbReference type="Proteomes" id="UP000319894"/>
    </source>
</evidence>
<proteinExistence type="predicted"/>
<dbReference type="SUPFAM" id="SSF46689">
    <property type="entry name" value="Homeodomain-like"/>
    <property type="match status" value="1"/>
</dbReference>
<evidence type="ECO:0000256" key="1">
    <source>
        <dbReference type="ARBA" id="ARBA00023015"/>
    </source>
</evidence>
<evidence type="ECO:0000259" key="5">
    <source>
        <dbReference type="PROSITE" id="PS50977"/>
    </source>
</evidence>
<keyword evidence="2 4" id="KW-0238">DNA-binding</keyword>
<dbReference type="PANTHER" id="PTHR30055">
    <property type="entry name" value="HTH-TYPE TRANSCRIPTIONAL REGULATOR RUTR"/>
    <property type="match status" value="1"/>
</dbReference>
<evidence type="ECO:0000256" key="4">
    <source>
        <dbReference type="PROSITE-ProRule" id="PRU00335"/>
    </source>
</evidence>